<keyword evidence="9" id="KW-1185">Reference proteome</keyword>
<dbReference type="AlphaFoldDB" id="A0A8J7AZW9"/>
<keyword evidence="5" id="KW-0560">Oxidoreductase</keyword>
<dbReference type="EMBL" id="JADEXG010000059">
    <property type="protein sequence ID" value="MBE9079527.1"/>
    <property type="molecule type" value="Genomic_DNA"/>
</dbReference>
<evidence type="ECO:0000256" key="5">
    <source>
        <dbReference type="ARBA" id="ARBA00023002"/>
    </source>
</evidence>
<comment type="caution">
    <text evidence="8">The sequence shown here is derived from an EMBL/GenBank/DDBJ whole genome shotgun (WGS) entry which is preliminary data.</text>
</comment>
<dbReference type="PANTHER" id="PTHR11985">
    <property type="entry name" value="GLYCEROL-3-PHOSPHATE DEHYDROGENASE"/>
    <property type="match status" value="1"/>
</dbReference>
<comment type="cofactor">
    <cofactor evidence="1">
        <name>FAD</name>
        <dbReference type="ChEBI" id="CHEBI:57692"/>
    </cofactor>
</comment>
<keyword evidence="4" id="KW-0274">FAD</keyword>
<dbReference type="Pfam" id="PF16901">
    <property type="entry name" value="DAO_C"/>
    <property type="match status" value="1"/>
</dbReference>
<name>A0A8J7AZW9_9CYAN</name>
<evidence type="ECO:0000259" key="7">
    <source>
        <dbReference type="Pfam" id="PF16901"/>
    </source>
</evidence>
<evidence type="ECO:0000256" key="2">
    <source>
        <dbReference type="ARBA" id="ARBA00007330"/>
    </source>
</evidence>
<evidence type="ECO:0000256" key="4">
    <source>
        <dbReference type="ARBA" id="ARBA00022827"/>
    </source>
</evidence>
<evidence type="ECO:0000256" key="3">
    <source>
        <dbReference type="ARBA" id="ARBA00022630"/>
    </source>
</evidence>
<dbReference type="Gene3D" id="1.10.8.870">
    <property type="entry name" value="Alpha-glycerophosphate oxidase, cap domain"/>
    <property type="match status" value="1"/>
</dbReference>
<dbReference type="Proteomes" id="UP000636505">
    <property type="component" value="Unassembled WGS sequence"/>
</dbReference>
<dbReference type="InterPro" id="IPR000447">
    <property type="entry name" value="G3P_DH_FAD-dep"/>
</dbReference>
<gene>
    <name evidence="8" type="ORF">IQ241_19875</name>
</gene>
<dbReference type="InterPro" id="IPR038299">
    <property type="entry name" value="DAO_C_sf"/>
</dbReference>
<organism evidence="8 9">
    <name type="scientific">Vasconcelosia minhoensis LEGE 07310</name>
    <dbReference type="NCBI Taxonomy" id="915328"/>
    <lineage>
        <taxon>Bacteria</taxon>
        <taxon>Bacillati</taxon>
        <taxon>Cyanobacteriota</taxon>
        <taxon>Cyanophyceae</taxon>
        <taxon>Nodosilineales</taxon>
        <taxon>Cymatolegaceae</taxon>
        <taxon>Vasconcelosia</taxon>
        <taxon>Vasconcelosia minhoensis</taxon>
    </lineage>
</organism>
<feature type="domain" description="Alpha-glycerophosphate oxidase C-terminal" evidence="7">
    <location>
        <begin position="408"/>
        <end position="530"/>
    </location>
</feature>
<dbReference type="Pfam" id="PF01266">
    <property type="entry name" value="DAO"/>
    <property type="match status" value="1"/>
</dbReference>
<evidence type="ECO:0000256" key="1">
    <source>
        <dbReference type="ARBA" id="ARBA00001974"/>
    </source>
</evidence>
<comment type="similarity">
    <text evidence="2">Belongs to the FAD-dependent glycerol-3-phosphate dehydrogenase family.</text>
</comment>
<evidence type="ECO:0000313" key="9">
    <source>
        <dbReference type="Proteomes" id="UP000636505"/>
    </source>
</evidence>
<accession>A0A8J7AZW9</accession>
<dbReference type="GO" id="GO:0046168">
    <property type="term" value="P:glycerol-3-phosphate catabolic process"/>
    <property type="evidence" value="ECO:0007669"/>
    <property type="project" value="TreeGrafter"/>
</dbReference>
<evidence type="ECO:0000259" key="6">
    <source>
        <dbReference type="Pfam" id="PF01266"/>
    </source>
</evidence>
<dbReference type="InterPro" id="IPR036188">
    <property type="entry name" value="FAD/NAD-bd_sf"/>
</dbReference>
<sequence>MRDFSSIDSTAFDLIVIGGGVNGAAVARDGALRGLKTILVEKGDFGGGTTSWSTRLVHGGLRYLEYFEFNLVRESLREREILLNTAPHLVHPVQLTLPLYDYSSRSYWEIQAGMILYDILSFDKSLPNHRMLRPAKLRQLFRAVNPNGVKGGSQYYDGQAEYAERLCLEIILSAQAADAVALNYVEVSELQRHGDRVIGLTCKDGLSDQTFTIGSHERTMIVNTSGPWVDRVCQQGVEGSTPAPIGTTRKIGGTKGSHILVNPFPGAPDTAFYVEAAADNRPFFIVPFLGMYLIGTTDLKYEGDLDPVKADNDEVDYLIAETNQVLPSARLTRESVRFTYSGIRPLPYAEGKKPGSISRNHILFEHAAEGVKNMVSLIGGKLTTHRRVGEEAVDWVYQQRQQPVPPSPTRHQPLPGAILPNDRRITQAFADYGDRVQPEALDHLFHLYGAKAVEVLALIDESADLAEPIVSYLPDIKAQIVYAIRAEMAYNLIDICRRRTSLAIQANYGYDALAAIAETLQRHCGWDEERCDRAIQNYVTYMRENCIPDYVLQSDALETPKAPAIVG</sequence>
<dbReference type="GO" id="GO:0004368">
    <property type="term" value="F:glycerol-3-phosphate dehydrogenase (quinone) activity"/>
    <property type="evidence" value="ECO:0007669"/>
    <property type="project" value="InterPro"/>
</dbReference>
<reference evidence="8" key="1">
    <citation type="submission" date="2020-10" db="EMBL/GenBank/DDBJ databases">
        <authorList>
            <person name="Castelo-Branco R."/>
            <person name="Eusebio N."/>
            <person name="Adriana R."/>
            <person name="Vieira A."/>
            <person name="Brugerolle De Fraissinette N."/>
            <person name="Rezende De Castro R."/>
            <person name="Schneider M.P."/>
            <person name="Vasconcelos V."/>
            <person name="Leao P.N."/>
        </authorList>
    </citation>
    <scope>NUCLEOTIDE SEQUENCE</scope>
    <source>
        <strain evidence="8">LEGE 07310</strain>
    </source>
</reference>
<dbReference type="SUPFAM" id="SSF51905">
    <property type="entry name" value="FAD/NAD(P)-binding domain"/>
    <property type="match status" value="1"/>
</dbReference>
<feature type="domain" description="FAD dependent oxidoreductase" evidence="6">
    <location>
        <begin position="13"/>
        <end position="351"/>
    </location>
</feature>
<dbReference type="PANTHER" id="PTHR11985:SF15">
    <property type="entry name" value="GLYCEROL-3-PHOSPHATE DEHYDROGENASE, MITOCHONDRIAL"/>
    <property type="match status" value="1"/>
</dbReference>
<dbReference type="Gene3D" id="3.50.50.60">
    <property type="entry name" value="FAD/NAD(P)-binding domain"/>
    <property type="match status" value="1"/>
</dbReference>
<dbReference type="PRINTS" id="PR01001">
    <property type="entry name" value="FADG3PDH"/>
</dbReference>
<keyword evidence="3" id="KW-0285">Flavoprotein</keyword>
<dbReference type="InterPro" id="IPR006076">
    <property type="entry name" value="FAD-dep_OxRdtase"/>
</dbReference>
<proteinExistence type="inferred from homology"/>
<dbReference type="InterPro" id="IPR031656">
    <property type="entry name" value="DAO_C"/>
</dbReference>
<dbReference type="Gene3D" id="3.30.9.10">
    <property type="entry name" value="D-Amino Acid Oxidase, subunit A, domain 2"/>
    <property type="match status" value="1"/>
</dbReference>
<dbReference type="RefSeq" id="WP_193910583.1">
    <property type="nucleotide sequence ID" value="NZ_JADEXG010000059.1"/>
</dbReference>
<evidence type="ECO:0000313" key="8">
    <source>
        <dbReference type="EMBL" id="MBE9079527.1"/>
    </source>
</evidence>
<protein>
    <submittedName>
        <fullName evidence="8">Glycerol-3-phosphate dehydrogenase/oxidase</fullName>
    </submittedName>
</protein>